<proteinExistence type="predicted"/>
<dbReference type="PANTHER" id="PTHR41913:SF1">
    <property type="entry name" value="DUF1684 DOMAIN-CONTAINING PROTEIN"/>
    <property type="match status" value="1"/>
</dbReference>
<evidence type="ECO:0000313" key="2">
    <source>
        <dbReference type="Proteomes" id="UP000290624"/>
    </source>
</evidence>
<reference evidence="1 2" key="1">
    <citation type="submission" date="2018-01" db="EMBL/GenBank/DDBJ databases">
        <title>Lactibacter flavus gen. nov., sp. nov., a novel bacterium of the family Propionibacteriaceae isolated from raw milk and dairy products.</title>
        <authorList>
            <person name="Wenning M."/>
            <person name="Breitenwieser F."/>
            <person name="Huptas C."/>
            <person name="von Neubeck M."/>
            <person name="Busse H.-J."/>
            <person name="Scherer S."/>
        </authorList>
    </citation>
    <scope>NUCLEOTIDE SEQUENCE [LARGE SCALE GENOMIC DNA]</scope>
    <source>
        <strain evidence="1 2">VG341</strain>
    </source>
</reference>
<dbReference type="RefSeq" id="WP_129459767.1">
    <property type="nucleotide sequence ID" value="NZ_PPCV01000012.1"/>
</dbReference>
<gene>
    <name evidence="1" type="ORF">C1706_13555</name>
</gene>
<comment type="caution">
    <text evidence="1">The sequence shown here is derived from an EMBL/GenBank/DDBJ whole genome shotgun (WGS) entry which is preliminary data.</text>
</comment>
<dbReference type="Pfam" id="PF07920">
    <property type="entry name" value="DUF1684"/>
    <property type="match status" value="1"/>
</dbReference>
<accession>A0A4Q2EE51</accession>
<organism evidence="1 2">
    <name type="scientific">Propioniciclava flava</name>
    <dbReference type="NCBI Taxonomy" id="2072026"/>
    <lineage>
        <taxon>Bacteria</taxon>
        <taxon>Bacillati</taxon>
        <taxon>Actinomycetota</taxon>
        <taxon>Actinomycetes</taxon>
        <taxon>Propionibacteriales</taxon>
        <taxon>Propionibacteriaceae</taxon>
        <taxon>Propioniciclava</taxon>
    </lineage>
</organism>
<dbReference type="InterPro" id="IPR012467">
    <property type="entry name" value="DUF1684"/>
</dbReference>
<dbReference type="Proteomes" id="UP000290624">
    <property type="component" value="Unassembled WGS sequence"/>
</dbReference>
<dbReference type="AlphaFoldDB" id="A0A4Q2EE51"/>
<protein>
    <recommendedName>
        <fullName evidence="3">DUF1684 domain-containing protein</fullName>
    </recommendedName>
</protein>
<dbReference type="EMBL" id="PPCV01000012">
    <property type="protein sequence ID" value="RXW31203.1"/>
    <property type="molecule type" value="Genomic_DNA"/>
</dbReference>
<name>A0A4Q2EE51_9ACTN</name>
<dbReference type="OrthoDB" id="5493262at2"/>
<sequence length="271" mass="29666">MLSHVAPETHRRWERWRERRDAEFAQPYGWLSLSALHWLDVDPAAYDGLPGLWWADDAGIHHDPTPDATPGRRPDAILVGGEPVKGASLVWDRTTAAPEVTLGDQRLELMERGGFFAVRVRDPHAPALAAYTGVPFFDYDPAWRLTGHYRAYPQAQEQAIGSAAARVEMSTRVVGEVDLDIDGTTQTLKVTGGDGTWLVSFRDATSGRESAGACRWIWLSSAPADDLVIDFNFAANPPCAFSDYGTCPLPPAGNTLTSAVRAGERNPRQKG</sequence>
<evidence type="ECO:0000313" key="1">
    <source>
        <dbReference type="EMBL" id="RXW31203.1"/>
    </source>
</evidence>
<dbReference type="PANTHER" id="PTHR41913">
    <property type="entry name" value="DUF1684 DOMAIN-CONTAINING PROTEIN"/>
    <property type="match status" value="1"/>
</dbReference>
<evidence type="ECO:0008006" key="3">
    <source>
        <dbReference type="Google" id="ProtNLM"/>
    </source>
</evidence>
<keyword evidence="2" id="KW-1185">Reference proteome</keyword>